<keyword evidence="2" id="KW-1185">Reference proteome</keyword>
<organism evidence="1 2">
    <name type="scientific">Hypothenemus hampei</name>
    <name type="common">Coffee berry borer</name>
    <dbReference type="NCBI Taxonomy" id="57062"/>
    <lineage>
        <taxon>Eukaryota</taxon>
        <taxon>Metazoa</taxon>
        <taxon>Ecdysozoa</taxon>
        <taxon>Arthropoda</taxon>
        <taxon>Hexapoda</taxon>
        <taxon>Insecta</taxon>
        <taxon>Pterygota</taxon>
        <taxon>Neoptera</taxon>
        <taxon>Endopterygota</taxon>
        <taxon>Coleoptera</taxon>
        <taxon>Polyphaga</taxon>
        <taxon>Cucujiformia</taxon>
        <taxon>Curculionidae</taxon>
        <taxon>Scolytinae</taxon>
        <taxon>Hypothenemus</taxon>
    </lineage>
</organism>
<dbReference type="AlphaFoldDB" id="A0ABD1EYI1"/>
<reference evidence="1 2" key="1">
    <citation type="submission" date="2024-05" db="EMBL/GenBank/DDBJ databases">
        <title>Genetic variation in Jamaican populations of the coffee berry borer (Hypothenemus hampei).</title>
        <authorList>
            <person name="Errbii M."/>
            <person name="Myrie A."/>
        </authorList>
    </citation>
    <scope>NUCLEOTIDE SEQUENCE [LARGE SCALE GENOMIC DNA]</scope>
    <source>
        <strain evidence="1">JA-Hopewell-2020-01-JO</strain>
        <tissue evidence="1">Whole body</tissue>
    </source>
</reference>
<evidence type="ECO:0000313" key="1">
    <source>
        <dbReference type="EMBL" id="KAL1506102.1"/>
    </source>
</evidence>
<accession>A0ABD1EYI1</accession>
<name>A0ABD1EYI1_HYPHA</name>
<comment type="caution">
    <text evidence="1">The sequence shown here is derived from an EMBL/GenBank/DDBJ whole genome shotgun (WGS) entry which is preliminary data.</text>
</comment>
<sequence length="82" mass="9319">MAFATSMDLAPAKQKQTTKEIRMGLINVKTSYDINFERSMDEIASTEKLRKSTSPAMSFTRSIDDGLWRSREVLNVRNVSIC</sequence>
<dbReference type="Proteomes" id="UP001566132">
    <property type="component" value="Unassembled WGS sequence"/>
</dbReference>
<gene>
    <name evidence="1" type="ORF">ABEB36_005530</name>
</gene>
<protein>
    <submittedName>
        <fullName evidence="1">Uncharacterized protein</fullName>
    </submittedName>
</protein>
<proteinExistence type="predicted"/>
<evidence type="ECO:0000313" key="2">
    <source>
        <dbReference type="Proteomes" id="UP001566132"/>
    </source>
</evidence>
<dbReference type="EMBL" id="JBDJPC010000004">
    <property type="protein sequence ID" value="KAL1506102.1"/>
    <property type="molecule type" value="Genomic_DNA"/>
</dbReference>